<dbReference type="OrthoDB" id="146690at2157"/>
<dbReference type="AlphaFoldDB" id="A0A062V5D9"/>
<evidence type="ECO:0000313" key="2">
    <source>
        <dbReference type="Proteomes" id="UP000027153"/>
    </source>
</evidence>
<dbReference type="EMBL" id="JMIY01000004">
    <property type="protein sequence ID" value="KCZ71813.1"/>
    <property type="molecule type" value="Genomic_DNA"/>
</dbReference>
<protein>
    <recommendedName>
        <fullName evidence="3">Sulfur relay protein TusB/DsrH</fullName>
    </recommendedName>
</protein>
<comment type="caution">
    <text evidence="1">The sequence shown here is derived from an EMBL/GenBank/DDBJ whole genome shotgun (WGS) entry which is preliminary data.</text>
</comment>
<gene>
    <name evidence="1" type="ORF">ANME2D_01868</name>
</gene>
<organism evidence="1 2">
    <name type="scientific">Candidatus Methanoperedens nitratireducens</name>
    <dbReference type="NCBI Taxonomy" id="1392998"/>
    <lineage>
        <taxon>Archaea</taxon>
        <taxon>Methanobacteriati</taxon>
        <taxon>Methanobacteriota</taxon>
        <taxon>Stenosarchaea group</taxon>
        <taxon>Methanomicrobia</taxon>
        <taxon>Methanosarcinales</taxon>
        <taxon>ANME-2 cluster</taxon>
        <taxon>Candidatus Methanoperedentaceae</taxon>
        <taxon>Candidatus Methanoperedens</taxon>
    </lineage>
</organism>
<evidence type="ECO:0000313" key="1">
    <source>
        <dbReference type="EMBL" id="KCZ71813.1"/>
    </source>
</evidence>
<dbReference type="SUPFAM" id="SSF75169">
    <property type="entry name" value="DsrEFH-like"/>
    <property type="match status" value="1"/>
</dbReference>
<evidence type="ECO:0008006" key="3">
    <source>
        <dbReference type="Google" id="ProtNLM"/>
    </source>
</evidence>
<dbReference type="RefSeq" id="WP_048090800.1">
    <property type="nucleotide sequence ID" value="NZ_JMIY01000004.1"/>
</dbReference>
<dbReference type="InterPro" id="IPR027396">
    <property type="entry name" value="DsrEFH-like"/>
</dbReference>
<accession>A0A062V5D9</accession>
<dbReference type="Proteomes" id="UP000027153">
    <property type="component" value="Unassembled WGS sequence"/>
</dbReference>
<reference evidence="1 2" key="1">
    <citation type="journal article" date="2013" name="Nature">
        <title>Anaerobic oxidation of methane coupled to nitrate reduction in a novel archaeal lineage.</title>
        <authorList>
            <person name="Haroon M.F."/>
            <person name="Hu S."/>
            <person name="Shi Y."/>
            <person name="Imelfort M."/>
            <person name="Keller J."/>
            <person name="Hugenholtz P."/>
            <person name="Yuan Z."/>
            <person name="Tyson G.W."/>
        </authorList>
    </citation>
    <scope>NUCLEOTIDE SEQUENCE [LARGE SCALE GENOMIC DNA]</scope>
    <source>
        <strain evidence="1 2">ANME-2d</strain>
    </source>
</reference>
<proteinExistence type="predicted"/>
<name>A0A062V5D9_9EURY</name>
<keyword evidence="2" id="KW-1185">Reference proteome</keyword>
<sequence>MKILHIIRNPDDITPIEIAKAQSKEHEVSILLLHDAVYAAPGAGVYACAGDAEARGVTGHELIGYDRIVEMLFEYDKIISW</sequence>
<dbReference type="Gene3D" id="3.40.1260.10">
    <property type="entry name" value="DsrEFH-like"/>
    <property type="match status" value="1"/>
</dbReference>